<gene>
    <name evidence="2" type="ORF">PFISCL1PPCAC_16167</name>
</gene>
<evidence type="ECO:0000256" key="1">
    <source>
        <dbReference type="SAM" id="MobiDB-lite"/>
    </source>
</evidence>
<organism evidence="2 3">
    <name type="scientific">Pristionchus fissidentatus</name>
    <dbReference type="NCBI Taxonomy" id="1538716"/>
    <lineage>
        <taxon>Eukaryota</taxon>
        <taxon>Metazoa</taxon>
        <taxon>Ecdysozoa</taxon>
        <taxon>Nematoda</taxon>
        <taxon>Chromadorea</taxon>
        <taxon>Rhabditida</taxon>
        <taxon>Rhabditina</taxon>
        <taxon>Diplogasteromorpha</taxon>
        <taxon>Diplogasteroidea</taxon>
        <taxon>Neodiplogasteridae</taxon>
        <taxon>Pristionchus</taxon>
    </lineage>
</organism>
<feature type="compositionally biased region" description="Basic and acidic residues" evidence="1">
    <location>
        <begin position="120"/>
        <end position="165"/>
    </location>
</feature>
<evidence type="ECO:0000313" key="2">
    <source>
        <dbReference type="EMBL" id="GMT24870.1"/>
    </source>
</evidence>
<feature type="non-terminal residue" evidence="2">
    <location>
        <position position="1"/>
    </location>
</feature>
<feature type="compositionally biased region" description="Low complexity" evidence="1">
    <location>
        <begin position="57"/>
        <end position="70"/>
    </location>
</feature>
<feature type="non-terminal residue" evidence="2">
    <location>
        <position position="171"/>
    </location>
</feature>
<feature type="compositionally biased region" description="Basic and acidic residues" evidence="1">
    <location>
        <begin position="71"/>
        <end position="105"/>
    </location>
</feature>
<feature type="region of interest" description="Disordered" evidence="1">
    <location>
        <begin position="1"/>
        <end position="171"/>
    </location>
</feature>
<proteinExistence type="predicted"/>
<keyword evidence="3" id="KW-1185">Reference proteome</keyword>
<dbReference type="EMBL" id="BTSY01000004">
    <property type="protein sequence ID" value="GMT24870.1"/>
    <property type="molecule type" value="Genomic_DNA"/>
</dbReference>
<dbReference type="Proteomes" id="UP001432322">
    <property type="component" value="Unassembled WGS sequence"/>
</dbReference>
<sequence length="171" mass="18767">NRCVQQIKPLAATGPKDKNLVTAIGDGPSAVQPPAKSSAVPGAPEKKDEKKEEAKPSSDAAGASAAGTTPKDGEKKEEKEGEKKDDKPKEEKKEEEKKEELDASTKNRPYPVVKDPTPSEIEKKKQALEKEKQEKIANGDYQKKSDEDDTLEKVKSLKEEQSEKSGKKRKK</sequence>
<reference evidence="2" key="1">
    <citation type="submission" date="2023-10" db="EMBL/GenBank/DDBJ databases">
        <title>Genome assembly of Pristionchus species.</title>
        <authorList>
            <person name="Yoshida K."/>
            <person name="Sommer R.J."/>
        </authorList>
    </citation>
    <scope>NUCLEOTIDE SEQUENCE</scope>
    <source>
        <strain evidence="2">RS5133</strain>
    </source>
</reference>
<evidence type="ECO:0000313" key="3">
    <source>
        <dbReference type="Proteomes" id="UP001432322"/>
    </source>
</evidence>
<accession>A0AAV5W3F5</accession>
<name>A0AAV5W3F5_9BILA</name>
<protein>
    <recommendedName>
        <fullName evidence="4">Triadin</fullName>
    </recommendedName>
</protein>
<comment type="caution">
    <text evidence="2">The sequence shown here is derived from an EMBL/GenBank/DDBJ whole genome shotgun (WGS) entry which is preliminary data.</text>
</comment>
<dbReference type="AlphaFoldDB" id="A0AAV5W3F5"/>
<evidence type="ECO:0008006" key="4">
    <source>
        <dbReference type="Google" id="ProtNLM"/>
    </source>
</evidence>
<feature type="compositionally biased region" description="Basic and acidic residues" evidence="1">
    <location>
        <begin position="44"/>
        <end position="56"/>
    </location>
</feature>